<dbReference type="Proteomes" id="UP000070504">
    <property type="component" value="Unassembled WGS sequence"/>
</dbReference>
<name>A0A133VJZ3_9EURY</name>
<reference evidence="2 3" key="1">
    <citation type="journal article" date="2016" name="Sci. Rep.">
        <title>Metabolic traits of an uncultured archaeal lineage -MSBL1- from brine pools of the Red Sea.</title>
        <authorList>
            <person name="Mwirichia R."/>
            <person name="Alam I."/>
            <person name="Rashid M."/>
            <person name="Vinu M."/>
            <person name="Ba-Alawi W."/>
            <person name="Anthony Kamau A."/>
            <person name="Kamanda Ngugi D."/>
            <person name="Goker M."/>
            <person name="Klenk H.P."/>
            <person name="Bajic V."/>
            <person name="Stingl U."/>
        </authorList>
    </citation>
    <scope>NUCLEOTIDE SEQUENCE [LARGE SCALE GENOMIC DNA]</scope>
    <source>
        <strain evidence="2">SCGC-AAA382K21</strain>
    </source>
</reference>
<evidence type="ECO:0000313" key="3">
    <source>
        <dbReference type="Proteomes" id="UP000070504"/>
    </source>
</evidence>
<dbReference type="EMBL" id="LHYH01000027">
    <property type="protein sequence ID" value="KXB06751.1"/>
    <property type="molecule type" value="Genomic_DNA"/>
</dbReference>
<dbReference type="Pfam" id="PF00149">
    <property type="entry name" value="Metallophos"/>
    <property type="match status" value="1"/>
</dbReference>
<dbReference type="CDD" id="cd07391">
    <property type="entry name" value="MPP_PF1019"/>
    <property type="match status" value="1"/>
</dbReference>
<dbReference type="PIRSF" id="PIRSF000887">
    <property type="entry name" value="Pesterase_MJ0037"/>
    <property type="match status" value="1"/>
</dbReference>
<feature type="domain" description="Calcineurin-like phosphoesterase" evidence="1">
    <location>
        <begin position="18"/>
        <end position="171"/>
    </location>
</feature>
<dbReference type="InterPro" id="IPR029052">
    <property type="entry name" value="Metallo-depent_PP-like"/>
</dbReference>
<proteinExistence type="predicted"/>
<comment type="caution">
    <text evidence="2">The sequence shown here is derived from an EMBL/GenBank/DDBJ whole genome shotgun (WGS) entry which is preliminary data.</text>
</comment>
<dbReference type="InterPro" id="IPR004843">
    <property type="entry name" value="Calcineurin-like_PHP"/>
</dbReference>
<dbReference type="Gene3D" id="3.60.21.10">
    <property type="match status" value="1"/>
</dbReference>
<dbReference type="GO" id="GO:0016787">
    <property type="term" value="F:hydrolase activity"/>
    <property type="evidence" value="ECO:0007669"/>
    <property type="project" value="InterPro"/>
</dbReference>
<evidence type="ECO:0000313" key="2">
    <source>
        <dbReference type="EMBL" id="KXB06751.1"/>
    </source>
</evidence>
<dbReference type="InterPro" id="IPR024173">
    <property type="entry name" value="Pesterase_MJ0037-like"/>
</dbReference>
<accession>A0A133VJZ3</accession>
<dbReference type="PANTHER" id="PTHR39323">
    <property type="entry name" value="BLR1149 PROTEIN"/>
    <property type="match status" value="1"/>
</dbReference>
<dbReference type="AlphaFoldDB" id="A0A133VJZ3"/>
<dbReference type="SUPFAM" id="SSF56300">
    <property type="entry name" value="Metallo-dependent phosphatases"/>
    <property type="match status" value="1"/>
</dbReference>
<protein>
    <recommendedName>
        <fullName evidence="1">Calcineurin-like phosphoesterase domain-containing protein</fullName>
    </recommendedName>
</protein>
<dbReference type="PANTHER" id="PTHR39323:SF1">
    <property type="entry name" value="BLR1149 PROTEIN"/>
    <property type="match status" value="1"/>
</dbReference>
<evidence type="ECO:0000259" key="1">
    <source>
        <dbReference type="Pfam" id="PF00149"/>
    </source>
</evidence>
<keyword evidence="3" id="KW-1185">Reference proteome</keyword>
<sequence length="263" mass="28955">MSPVYGTRALKVLLENEKILAVGDLHLGISAELADKGIEIPSQTPKIQRRLKTIIEDENADRLFFLGDIKHNIPVTSWEEWEYIPDFFSDLSKEVKIDVVPGNHDGDIRGLIPRDVTLHGAEGATAGAGKVGFIHGHAWPDPKLLKAEAIVLGHNHPVIEFKDDLGARITEPAWVRTNLKLENLPKRFQEELKGDGPEITIAPAFSTLIGGGAINRQIPEKLLGPLFKAGAIDMEEAEIYLLDGAYLGKLKNLRELTEPIDSS</sequence>
<gene>
    <name evidence="2" type="ORF">AKJ54_01125</name>
</gene>
<organism evidence="2 3">
    <name type="scientific">candidate division MSBL1 archaeon SCGC-AAA382K21</name>
    <dbReference type="NCBI Taxonomy" id="1698283"/>
    <lineage>
        <taxon>Archaea</taxon>
        <taxon>Methanobacteriati</taxon>
        <taxon>Methanobacteriota</taxon>
        <taxon>candidate division MSBL1</taxon>
    </lineage>
</organism>